<dbReference type="InterPro" id="IPR007110">
    <property type="entry name" value="Ig-like_dom"/>
</dbReference>
<dbReference type="EMBL" id="MUJZ01044382">
    <property type="protein sequence ID" value="OTF74966.1"/>
    <property type="molecule type" value="Genomic_DNA"/>
</dbReference>
<proteinExistence type="predicted"/>
<dbReference type="PANTHER" id="PTHR23278">
    <property type="entry name" value="SIDESTEP PROTEIN"/>
    <property type="match status" value="1"/>
</dbReference>
<dbReference type="CDD" id="cd00096">
    <property type="entry name" value="Ig"/>
    <property type="match status" value="1"/>
</dbReference>
<dbReference type="OrthoDB" id="6514832at2759"/>
<evidence type="ECO:0000313" key="2">
    <source>
        <dbReference type="EMBL" id="OTF74966.1"/>
    </source>
</evidence>
<gene>
    <name evidence="2" type="ORF">BLA29_009134</name>
</gene>
<reference evidence="2 3" key="1">
    <citation type="submission" date="2017-03" db="EMBL/GenBank/DDBJ databases">
        <title>Genome Survey of Euroglyphus maynei.</title>
        <authorList>
            <person name="Arlian L.G."/>
            <person name="Morgan M.S."/>
            <person name="Rider S.D."/>
        </authorList>
    </citation>
    <scope>NUCLEOTIDE SEQUENCE [LARGE SCALE GENOMIC DNA]</scope>
    <source>
        <strain evidence="2">Arlian Lab</strain>
        <tissue evidence="2">Whole body</tissue>
    </source>
</reference>
<dbReference type="Pfam" id="PF13927">
    <property type="entry name" value="Ig_3"/>
    <property type="match status" value="1"/>
</dbReference>
<organism evidence="2 3">
    <name type="scientific">Euroglyphus maynei</name>
    <name type="common">Mayne's house dust mite</name>
    <dbReference type="NCBI Taxonomy" id="6958"/>
    <lineage>
        <taxon>Eukaryota</taxon>
        <taxon>Metazoa</taxon>
        <taxon>Ecdysozoa</taxon>
        <taxon>Arthropoda</taxon>
        <taxon>Chelicerata</taxon>
        <taxon>Arachnida</taxon>
        <taxon>Acari</taxon>
        <taxon>Acariformes</taxon>
        <taxon>Sarcoptiformes</taxon>
        <taxon>Astigmata</taxon>
        <taxon>Psoroptidia</taxon>
        <taxon>Analgoidea</taxon>
        <taxon>Pyroglyphidae</taxon>
        <taxon>Pyroglyphinae</taxon>
        <taxon>Euroglyphus</taxon>
    </lineage>
</organism>
<evidence type="ECO:0000259" key="1">
    <source>
        <dbReference type="PROSITE" id="PS50835"/>
    </source>
</evidence>
<name>A0A1Y3B5U2_EURMA</name>
<evidence type="ECO:0000313" key="3">
    <source>
        <dbReference type="Proteomes" id="UP000194236"/>
    </source>
</evidence>
<dbReference type="Proteomes" id="UP000194236">
    <property type="component" value="Unassembled WGS sequence"/>
</dbReference>
<keyword evidence="3" id="KW-1185">Reference proteome</keyword>
<feature type="non-terminal residue" evidence="2">
    <location>
        <position position="1"/>
    </location>
</feature>
<feature type="domain" description="Ig-like" evidence="1">
    <location>
        <begin position="2"/>
        <end position="99"/>
    </location>
</feature>
<sequence>PPKKITIRDQNGNYIQNSTIGPYDQNTDVILTCESNGGVPPPTLQWYKNGVMIDGSYVVGDNGIVSNELIIYKISTHDLYDKYVCQAGNYNSTSSTPIEAFVILDINLLPIDVRILTNRTRLLAGRKIDIHCQTYGSKPDAIIKWFRNDKQLMHSM</sequence>
<dbReference type="PROSITE" id="PS50835">
    <property type="entry name" value="IG_LIKE"/>
    <property type="match status" value="2"/>
</dbReference>
<comment type="caution">
    <text evidence="2">The sequence shown here is derived from an EMBL/GenBank/DDBJ whole genome shotgun (WGS) entry which is preliminary data.</text>
</comment>
<dbReference type="SUPFAM" id="SSF48726">
    <property type="entry name" value="Immunoglobulin"/>
    <property type="match status" value="2"/>
</dbReference>
<dbReference type="AlphaFoldDB" id="A0A1Y3B5U2"/>
<protein>
    <submittedName>
        <fullName evidence="2">Hemicentin-2-like protein</fullName>
    </submittedName>
</protein>
<accession>A0A1Y3B5U2</accession>
<feature type="domain" description="Ig-like" evidence="1">
    <location>
        <begin position="110"/>
        <end position="156"/>
    </location>
</feature>
<dbReference type="PANTHER" id="PTHR23278:SF19">
    <property type="entry name" value="OBSCURIN"/>
    <property type="match status" value="1"/>
</dbReference>
<dbReference type="InterPro" id="IPR036179">
    <property type="entry name" value="Ig-like_dom_sf"/>
</dbReference>
<dbReference type="Gene3D" id="2.60.40.10">
    <property type="entry name" value="Immunoglobulins"/>
    <property type="match status" value="1"/>
</dbReference>
<dbReference type="InterPro" id="IPR013783">
    <property type="entry name" value="Ig-like_fold"/>
</dbReference>